<protein>
    <submittedName>
        <fullName evidence="1">Uncharacterized protein</fullName>
    </submittedName>
</protein>
<evidence type="ECO:0000313" key="1">
    <source>
        <dbReference type="EMBL" id="CAI0541255.1"/>
    </source>
</evidence>
<keyword evidence="2" id="KW-1185">Reference proteome</keyword>
<proteinExistence type="predicted"/>
<reference evidence="1" key="1">
    <citation type="submission" date="2022-08" db="EMBL/GenBank/DDBJ databases">
        <authorList>
            <person name="Gutierrez-Valencia J."/>
        </authorList>
    </citation>
    <scope>NUCLEOTIDE SEQUENCE</scope>
</reference>
<dbReference type="Proteomes" id="UP001154282">
    <property type="component" value="Unassembled WGS sequence"/>
</dbReference>
<organism evidence="1 2">
    <name type="scientific">Linum tenue</name>
    <dbReference type="NCBI Taxonomy" id="586396"/>
    <lineage>
        <taxon>Eukaryota</taxon>
        <taxon>Viridiplantae</taxon>
        <taxon>Streptophyta</taxon>
        <taxon>Embryophyta</taxon>
        <taxon>Tracheophyta</taxon>
        <taxon>Spermatophyta</taxon>
        <taxon>Magnoliopsida</taxon>
        <taxon>eudicotyledons</taxon>
        <taxon>Gunneridae</taxon>
        <taxon>Pentapetalae</taxon>
        <taxon>rosids</taxon>
        <taxon>fabids</taxon>
        <taxon>Malpighiales</taxon>
        <taxon>Linaceae</taxon>
        <taxon>Linum</taxon>
    </lineage>
</organism>
<evidence type="ECO:0000313" key="2">
    <source>
        <dbReference type="Proteomes" id="UP001154282"/>
    </source>
</evidence>
<gene>
    <name evidence="1" type="ORF">LITE_LOCUS42023</name>
</gene>
<dbReference type="EMBL" id="CAMGYJ010000009">
    <property type="protein sequence ID" value="CAI0541255.1"/>
    <property type="molecule type" value="Genomic_DNA"/>
</dbReference>
<sequence>MRSQIEKELWLRSNKIWGCSVVGPGHVGTQINVVDPSPRSLLVLLESQPLRWALSLHAFNQIDMESSLRLPVYRIKQERTRERIVQAESDIGKSCRLLLVFL</sequence>
<dbReference type="AlphaFoldDB" id="A0AAV0Q6X5"/>
<accession>A0AAV0Q6X5</accession>
<comment type="caution">
    <text evidence="1">The sequence shown here is derived from an EMBL/GenBank/DDBJ whole genome shotgun (WGS) entry which is preliminary data.</text>
</comment>
<name>A0AAV0Q6X5_9ROSI</name>